<dbReference type="Proteomes" id="UP000182360">
    <property type="component" value="Unassembled WGS sequence"/>
</dbReference>
<dbReference type="InterPro" id="IPR015797">
    <property type="entry name" value="NUDIX_hydrolase-like_dom_sf"/>
</dbReference>
<dbReference type="PRINTS" id="PR00502">
    <property type="entry name" value="NUDIXFAMILY"/>
</dbReference>
<sequence length="163" mass="18930">MELWDLYDSQRNPLNKTHERGQPFSEGEFYVCAEIWVKNSEGKFLITKRHPDKKSGNLWEFSGGGTLAGETTKQSAVRELEEETGIKIDESELKLFATYQKKNYFLDLFLVCKDVDLKDIRLQPGETIDAKWSSPEEIQQMIDNGEFVYSVSLRFELYKDIVC</sequence>
<dbReference type="Pfam" id="PF00293">
    <property type="entry name" value="NUDIX"/>
    <property type="match status" value="1"/>
</dbReference>
<gene>
    <name evidence="4" type="ORF">SAMN04487977_10560</name>
</gene>
<protein>
    <submittedName>
        <fullName evidence="4">Mutator mutT protein</fullName>
    </submittedName>
</protein>
<evidence type="ECO:0000259" key="3">
    <source>
        <dbReference type="PROSITE" id="PS51462"/>
    </source>
</evidence>
<evidence type="ECO:0000256" key="1">
    <source>
        <dbReference type="ARBA" id="ARBA00001946"/>
    </source>
</evidence>
<keyword evidence="5" id="KW-1185">Reference proteome</keyword>
<organism evidence="4 5">
    <name type="scientific">Treponema bryantii</name>
    <dbReference type="NCBI Taxonomy" id="163"/>
    <lineage>
        <taxon>Bacteria</taxon>
        <taxon>Pseudomonadati</taxon>
        <taxon>Spirochaetota</taxon>
        <taxon>Spirochaetia</taxon>
        <taxon>Spirochaetales</taxon>
        <taxon>Treponemataceae</taxon>
        <taxon>Treponema</taxon>
    </lineage>
</organism>
<dbReference type="SUPFAM" id="SSF55811">
    <property type="entry name" value="Nudix"/>
    <property type="match status" value="1"/>
</dbReference>
<comment type="cofactor">
    <cofactor evidence="1">
        <name>Mg(2+)</name>
        <dbReference type="ChEBI" id="CHEBI:18420"/>
    </cofactor>
</comment>
<feature type="domain" description="Nudix hydrolase" evidence="3">
    <location>
        <begin position="28"/>
        <end position="155"/>
    </location>
</feature>
<dbReference type="EMBL" id="FOFU01000005">
    <property type="protein sequence ID" value="SEQ51254.1"/>
    <property type="molecule type" value="Genomic_DNA"/>
</dbReference>
<evidence type="ECO:0000313" key="4">
    <source>
        <dbReference type="EMBL" id="SEQ51254.1"/>
    </source>
</evidence>
<dbReference type="PANTHER" id="PTHR43046:SF14">
    <property type="entry name" value="MUTT_NUDIX FAMILY PROTEIN"/>
    <property type="match status" value="1"/>
</dbReference>
<dbReference type="GO" id="GO:0016787">
    <property type="term" value="F:hydrolase activity"/>
    <property type="evidence" value="ECO:0007669"/>
    <property type="project" value="UniProtKB-KW"/>
</dbReference>
<dbReference type="RefSeq" id="WP_074643713.1">
    <property type="nucleotide sequence ID" value="NZ_FOFU01000005.1"/>
</dbReference>
<dbReference type="PANTHER" id="PTHR43046">
    <property type="entry name" value="GDP-MANNOSE MANNOSYL HYDROLASE"/>
    <property type="match status" value="1"/>
</dbReference>
<name>A0A1H9GMN9_9SPIR</name>
<dbReference type="CDD" id="cd04693">
    <property type="entry name" value="NUDIX_Hydrolase"/>
    <property type="match status" value="1"/>
</dbReference>
<dbReference type="InterPro" id="IPR020476">
    <property type="entry name" value="Nudix_hydrolase"/>
</dbReference>
<dbReference type="AlphaFoldDB" id="A0A1H9GMN9"/>
<keyword evidence="2" id="KW-0378">Hydrolase</keyword>
<evidence type="ECO:0000313" key="5">
    <source>
        <dbReference type="Proteomes" id="UP000182360"/>
    </source>
</evidence>
<reference evidence="4 5" key="1">
    <citation type="submission" date="2016-10" db="EMBL/GenBank/DDBJ databases">
        <authorList>
            <person name="de Groot N.N."/>
        </authorList>
    </citation>
    <scope>NUCLEOTIDE SEQUENCE [LARGE SCALE GENOMIC DNA]</scope>
    <source>
        <strain evidence="4 5">B25</strain>
    </source>
</reference>
<accession>A0A1H9GMN9</accession>
<proteinExistence type="predicted"/>
<dbReference type="Gene3D" id="3.90.79.10">
    <property type="entry name" value="Nucleoside Triphosphate Pyrophosphohydrolase"/>
    <property type="match status" value="1"/>
</dbReference>
<dbReference type="PROSITE" id="PS51462">
    <property type="entry name" value="NUDIX"/>
    <property type="match status" value="1"/>
</dbReference>
<evidence type="ECO:0000256" key="2">
    <source>
        <dbReference type="ARBA" id="ARBA00022801"/>
    </source>
</evidence>
<dbReference type="InterPro" id="IPR000086">
    <property type="entry name" value="NUDIX_hydrolase_dom"/>
</dbReference>